<gene>
    <name evidence="1" type="ORF">QFC20_004917</name>
</gene>
<name>A0ACC2VVD7_9TREE</name>
<keyword evidence="2" id="KW-1185">Reference proteome</keyword>
<evidence type="ECO:0000313" key="2">
    <source>
        <dbReference type="Proteomes" id="UP001230649"/>
    </source>
</evidence>
<proteinExistence type="predicted"/>
<evidence type="ECO:0000313" key="1">
    <source>
        <dbReference type="EMBL" id="KAJ9102810.1"/>
    </source>
</evidence>
<sequence>MSTLTETLPALETLRLRPEAPAASKDTKDTTDASDKDAGYKYAQFLPHFDNTTTYPPLTDFEHHDPGLEALKHDDPREFLKDATVSDLTPRFGAEISGIQLHLLTPREKQQLALYVAQRGVVVFRDQSPEWMLNEWGSFFGRLHIHPTSGHPKGYPEFHLVYKDAGKTFNFETRDRLTSSVWHSDVTYEKQPPGLTTLWLFDSPSSGGDTAYVSQVETYNRLSPSFRAYLETLEVVHSGVEQAEYSRKGNRGGVVRREPVETVHPLVRTHPVTGAKALFVNKQFSRRTVGLKSEESEAILNLL</sequence>
<dbReference type="Proteomes" id="UP001230649">
    <property type="component" value="Unassembled WGS sequence"/>
</dbReference>
<reference evidence="1" key="1">
    <citation type="submission" date="2023-04" db="EMBL/GenBank/DDBJ databases">
        <title>Draft Genome sequencing of Naganishia species isolated from polar environments using Oxford Nanopore Technology.</title>
        <authorList>
            <person name="Leo P."/>
            <person name="Venkateswaran K."/>
        </authorList>
    </citation>
    <scope>NUCLEOTIDE SEQUENCE</scope>
    <source>
        <strain evidence="1">MNA-CCFEE 5262</strain>
    </source>
</reference>
<protein>
    <submittedName>
        <fullName evidence="1">Uncharacterized protein</fullName>
    </submittedName>
</protein>
<comment type="caution">
    <text evidence="1">The sequence shown here is derived from an EMBL/GenBank/DDBJ whole genome shotgun (WGS) entry which is preliminary data.</text>
</comment>
<accession>A0ACC2VVD7</accession>
<organism evidence="1 2">
    <name type="scientific">Naganishia adeliensis</name>
    <dbReference type="NCBI Taxonomy" id="92952"/>
    <lineage>
        <taxon>Eukaryota</taxon>
        <taxon>Fungi</taxon>
        <taxon>Dikarya</taxon>
        <taxon>Basidiomycota</taxon>
        <taxon>Agaricomycotina</taxon>
        <taxon>Tremellomycetes</taxon>
        <taxon>Filobasidiales</taxon>
        <taxon>Filobasidiaceae</taxon>
        <taxon>Naganishia</taxon>
    </lineage>
</organism>
<dbReference type="EMBL" id="JASBWS010000062">
    <property type="protein sequence ID" value="KAJ9102810.1"/>
    <property type="molecule type" value="Genomic_DNA"/>
</dbReference>